<comment type="caution">
    <text evidence="3">The sequence shown here is derived from an EMBL/GenBank/DDBJ whole genome shotgun (WGS) entry which is preliminary data.</text>
</comment>
<accession>A0A841GWU5</accession>
<sequence length="171" mass="19690">MTMTEFMDDGTDTAGREVVLERVFDEPRELVFDAWTDPRHMAHWWGPRGFTTTTREMDVRPGGRWRFVMHAPDGTDYDNLIVYLEVVRPERLVYDHADADGDNEVAPAFRVTARFHEHERGTRLTFRLLFPTAEVRRAMMDERASEGGKQTLERLAEYVATLNAGAADVDL</sequence>
<reference evidence="3 4" key="1">
    <citation type="submission" date="2020-08" db="EMBL/GenBank/DDBJ databases">
        <title>Genomic Encyclopedia of Type Strains, Phase IV (KMG-IV): sequencing the most valuable type-strain genomes for metagenomic binning, comparative biology and taxonomic classification.</title>
        <authorList>
            <person name="Goeker M."/>
        </authorList>
    </citation>
    <scope>NUCLEOTIDE SEQUENCE [LARGE SCALE GENOMIC DNA]</scope>
    <source>
        <strain evidence="3 4">DSM 29007</strain>
    </source>
</reference>
<dbReference type="InterPro" id="IPR013538">
    <property type="entry name" value="ASHA1/2-like_C"/>
</dbReference>
<protein>
    <submittedName>
        <fullName evidence="3">Uncharacterized protein YndB with AHSA1/START domain</fullName>
    </submittedName>
</protein>
<dbReference type="Pfam" id="PF08327">
    <property type="entry name" value="AHSA1"/>
    <property type="match status" value="1"/>
</dbReference>
<evidence type="ECO:0000259" key="2">
    <source>
        <dbReference type="Pfam" id="PF08327"/>
    </source>
</evidence>
<gene>
    <name evidence="3" type="ORF">HNQ61_001412</name>
</gene>
<name>A0A841GWU5_9BACT</name>
<dbReference type="EMBL" id="JACHIA010000003">
    <property type="protein sequence ID" value="MBB6069795.1"/>
    <property type="molecule type" value="Genomic_DNA"/>
</dbReference>
<comment type="similarity">
    <text evidence="1">Belongs to the AHA1 family.</text>
</comment>
<evidence type="ECO:0000256" key="1">
    <source>
        <dbReference type="ARBA" id="ARBA00006817"/>
    </source>
</evidence>
<dbReference type="AlphaFoldDB" id="A0A841GWU5"/>
<organism evidence="3 4">
    <name type="scientific">Longimicrobium terrae</name>
    <dbReference type="NCBI Taxonomy" id="1639882"/>
    <lineage>
        <taxon>Bacteria</taxon>
        <taxon>Pseudomonadati</taxon>
        <taxon>Gemmatimonadota</taxon>
        <taxon>Longimicrobiia</taxon>
        <taxon>Longimicrobiales</taxon>
        <taxon>Longimicrobiaceae</taxon>
        <taxon>Longimicrobium</taxon>
    </lineage>
</organism>
<dbReference type="Proteomes" id="UP000582837">
    <property type="component" value="Unassembled WGS sequence"/>
</dbReference>
<keyword evidence="4" id="KW-1185">Reference proteome</keyword>
<proteinExistence type="inferred from homology"/>
<evidence type="ECO:0000313" key="3">
    <source>
        <dbReference type="EMBL" id="MBB6069795.1"/>
    </source>
</evidence>
<dbReference type="Gene3D" id="3.30.530.20">
    <property type="match status" value="1"/>
</dbReference>
<dbReference type="SUPFAM" id="SSF55961">
    <property type="entry name" value="Bet v1-like"/>
    <property type="match status" value="1"/>
</dbReference>
<feature type="domain" description="Activator of Hsp90 ATPase homologue 1/2-like C-terminal" evidence="2">
    <location>
        <begin position="27"/>
        <end position="159"/>
    </location>
</feature>
<evidence type="ECO:0000313" key="4">
    <source>
        <dbReference type="Proteomes" id="UP000582837"/>
    </source>
</evidence>
<dbReference type="CDD" id="cd08894">
    <property type="entry name" value="SRPBCC_CalC_Aha1-like_1"/>
    <property type="match status" value="1"/>
</dbReference>
<dbReference type="InterPro" id="IPR023393">
    <property type="entry name" value="START-like_dom_sf"/>
</dbReference>